<evidence type="ECO:0000256" key="1">
    <source>
        <dbReference type="ARBA" id="ARBA00002486"/>
    </source>
</evidence>
<dbReference type="GO" id="GO:0042732">
    <property type="term" value="P:D-xylose metabolic process"/>
    <property type="evidence" value="ECO:0007669"/>
    <property type="project" value="UniProtKB-KW"/>
</dbReference>
<dbReference type="InterPro" id="IPR043129">
    <property type="entry name" value="ATPase_NBD"/>
</dbReference>
<organism evidence="4 5">
    <name type="scientific">Gracilibacillus kekensis</name>
    <dbReference type="NCBI Taxonomy" id="1027249"/>
    <lineage>
        <taxon>Bacteria</taxon>
        <taxon>Bacillati</taxon>
        <taxon>Bacillota</taxon>
        <taxon>Bacilli</taxon>
        <taxon>Bacillales</taxon>
        <taxon>Bacillaceae</taxon>
        <taxon>Gracilibacillus</taxon>
    </lineage>
</organism>
<sequence>MQLDIMVYLLKYIKKVGGNMQRGSFQWMKSLNKSIILNKIRSAGSISRAQIAKETQLTPPTVGTIVKELLEQDLIKESQLGISQGGRKPTMLVLNTSGFHIIGIDAGPSDVQFIVSDLSGKIVDQIKKTVNVGIEEDDFLQMLVTGVKHLISQNKSLKFIGIGVAMHGVVDATQGIAVFAPNLNLRNMDIKSELESTFDMDVKVENDAKALALGEAWFQNQTANTSMIAINVGRGIGAGLVIDGKLYSGEHGIAGEIGHMTIDIHGERCTCGNDGCLQTVASGPAIAEKMVKMIEQGNSTILSEYNNTDLTAEKVHHGAIEGDKLSIDILAEAGTYLGIALTNLIHVCNPSTIILGGGVSKAGKFILKPIRKTIQSRAISEQAQQTPVYVSKLGDYGSSLGAVALILSELFEPAID</sequence>
<dbReference type="EMBL" id="FRCZ01000001">
    <property type="protein sequence ID" value="SHM67627.1"/>
    <property type="molecule type" value="Genomic_DNA"/>
</dbReference>
<comment type="function">
    <text evidence="1">Transcriptional repressor of xylose-utilizing enzymes.</text>
</comment>
<name>A0A1M7KQC0_9BACI</name>
<dbReference type="PANTHER" id="PTHR18964:SF149">
    <property type="entry name" value="BIFUNCTIONAL UDP-N-ACETYLGLUCOSAMINE 2-EPIMERASE_N-ACETYLMANNOSAMINE KINASE"/>
    <property type="match status" value="1"/>
</dbReference>
<dbReference type="SUPFAM" id="SSF53067">
    <property type="entry name" value="Actin-like ATPase domain"/>
    <property type="match status" value="1"/>
</dbReference>
<keyword evidence="3" id="KW-0859">Xylose metabolism</keyword>
<evidence type="ECO:0000313" key="4">
    <source>
        <dbReference type="EMBL" id="SHM67627.1"/>
    </source>
</evidence>
<evidence type="ECO:0000313" key="5">
    <source>
        <dbReference type="Proteomes" id="UP000184184"/>
    </source>
</evidence>
<dbReference type="PANTHER" id="PTHR18964">
    <property type="entry name" value="ROK (REPRESSOR, ORF, KINASE) FAMILY"/>
    <property type="match status" value="1"/>
</dbReference>
<keyword evidence="3" id="KW-0119">Carbohydrate metabolism</keyword>
<accession>A0A1M7KQC0</accession>
<dbReference type="Proteomes" id="UP000184184">
    <property type="component" value="Unassembled WGS sequence"/>
</dbReference>
<comment type="similarity">
    <text evidence="2">Belongs to the ROK (NagC/XylR) family.</text>
</comment>
<reference evidence="4 5" key="1">
    <citation type="submission" date="2016-11" db="EMBL/GenBank/DDBJ databases">
        <authorList>
            <person name="Jaros S."/>
            <person name="Januszkiewicz K."/>
            <person name="Wedrychowicz H."/>
        </authorList>
    </citation>
    <scope>NUCLEOTIDE SEQUENCE [LARGE SCALE GENOMIC DNA]</scope>
    <source>
        <strain evidence="4 5">CGMCC 1.10681</strain>
    </source>
</reference>
<proteinExistence type="inferred from homology"/>
<dbReference type="CDD" id="cd24076">
    <property type="entry name" value="ASKHA_ATPase_ROK_BsXylR-like"/>
    <property type="match status" value="1"/>
</dbReference>
<gene>
    <name evidence="4" type="ORF">SAMN05216179_0804</name>
</gene>
<evidence type="ECO:0000256" key="3">
    <source>
        <dbReference type="ARBA" id="ARBA00022629"/>
    </source>
</evidence>
<dbReference type="PROSITE" id="PS01125">
    <property type="entry name" value="ROK"/>
    <property type="match status" value="1"/>
</dbReference>
<dbReference type="InterPro" id="IPR036388">
    <property type="entry name" value="WH-like_DNA-bd_sf"/>
</dbReference>
<dbReference type="Gene3D" id="3.30.420.40">
    <property type="match status" value="2"/>
</dbReference>
<dbReference type="InterPro" id="IPR000600">
    <property type="entry name" value="ROK"/>
</dbReference>
<dbReference type="Pfam" id="PF00480">
    <property type="entry name" value="ROK"/>
    <property type="match status" value="1"/>
</dbReference>
<dbReference type="AlphaFoldDB" id="A0A1M7KQC0"/>
<dbReference type="SUPFAM" id="SSF46785">
    <property type="entry name" value="Winged helix' DNA-binding domain"/>
    <property type="match status" value="1"/>
</dbReference>
<protein>
    <submittedName>
        <fullName evidence="4">Transcriptional regulator, MarR family</fullName>
    </submittedName>
</protein>
<evidence type="ECO:0000256" key="2">
    <source>
        <dbReference type="ARBA" id="ARBA00006479"/>
    </source>
</evidence>
<dbReference type="STRING" id="1027249.SAMN05216179_0804"/>
<dbReference type="InterPro" id="IPR036390">
    <property type="entry name" value="WH_DNA-bd_sf"/>
</dbReference>
<dbReference type="Pfam" id="PF13412">
    <property type="entry name" value="HTH_24"/>
    <property type="match status" value="1"/>
</dbReference>
<dbReference type="Gene3D" id="1.10.10.10">
    <property type="entry name" value="Winged helix-like DNA-binding domain superfamily/Winged helix DNA-binding domain"/>
    <property type="match status" value="1"/>
</dbReference>
<dbReference type="InterPro" id="IPR049874">
    <property type="entry name" value="ROK_cs"/>
</dbReference>
<keyword evidence="5" id="KW-1185">Reference proteome</keyword>